<dbReference type="EMBL" id="HBIV01011040">
    <property type="protein sequence ID" value="CAE0656581.1"/>
    <property type="molecule type" value="Transcribed_RNA"/>
</dbReference>
<dbReference type="EMBL" id="HBIV01011038">
    <property type="protein sequence ID" value="CAE0656578.1"/>
    <property type="molecule type" value="Transcribed_RNA"/>
</dbReference>
<evidence type="ECO:0000313" key="3">
    <source>
        <dbReference type="EMBL" id="CAE0656581.1"/>
    </source>
</evidence>
<accession>A0A6V3KDT5</accession>
<evidence type="ECO:0000313" key="5">
    <source>
        <dbReference type="EMBL" id="CAE0656584.1"/>
    </source>
</evidence>
<name>A0A6V3KDT5_9EUKA</name>
<feature type="transmembrane region" description="Helical" evidence="1">
    <location>
        <begin position="303"/>
        <end position="325"/>
    </location>
</feature>
<protein>
    <submittedName>
        <fullName evidence="2">Uncharacterized protein</fullName>
    </submittedName>
</protein>
<keyword evidence="1" id="KW-0812">Transmembrane</keyword>
<evidence type="ECO:0000256" key="1">
    <source>
        <dbReference type="SAM" id="Phobius"/>
    </source>
</evidence>
<gene>
    <name evidence="2" type="ORF">LGLO00237_LOCUS8254</name>
    <name evidence="3" type="ORF">LGLO00237_LOCUS8256</name>
    <name evidence="4" type="ORF">LGLO00237_LOCUS8257</name>
    <name evidence="5" type="ORF">LGLO00237_LOCUS8258</name>
</gene>
<dbReference type="Gene3D" id="1.10.1780.10">
    <property type="entry name" value="Clp, N-terminal domain"/>
    <property type="match status" value="1"/>
</dbReference>
<keyword evidence="1" id="KW-0472">Membrane</keyword>
<dbReference type="EMBL" id="HBIV01011041">
    <property type="protein sequence ID" value="CAE0656582.1"/>
    <property type="molecule type" value="Transcribed_RNA"/>
</dbReference>
<reference evidence="2" key="1">
    <citation type="submission" date="2021-01" db="EMBL/GenBank/DDBJ databases">
        <authorList>
            <person name="Corre E."/>
            <person name="Pelletier E."/>
            <person name="Niang G."/>
            <person name="Scheremetjew M."/>
            <person name="Finn R."/>
            <person name="Kale V."/>
            <person name="Holt S."/>
            <person name="Cochrane G."/>
            <person name="Meng A."/>
            <person name="Brown T."/>
            <person name="Cohen L."/>
        </authorList>
    </citation>
    <scope>NUCLEOTIDE SEQUENCE</scope>
    <source>
        <strain evidence="2">CCCM811</strain>
    </source>
</reference>
<keyword evidence="1" id="KW-1133">Transmembrane helix</keyword>
<evidence type="ECO:0000313" key="4">
    <source>
        <dbReference type="EMBL" id="CAE0656582.1"/>
    </source>
</evidence>
<feature type="transmembrane region" description="Helical" evidence="1">
    <location>
        <begin position="47"/>
        <end position="64"/>
    </location>
</feature>
<dbReference type="InterPro" id="IPR036628">
    <property type="entry name" value="Clp_N_dom_sf"/>
</dbReference>
<evidence type="ECO:0000313" key="2">
    <source>
        <dbReference type="EMBL" id="CAE0656578.1"/>
    </source>
</evidence>
<dbReference type="AlphaFoldDB" id="A0A6V3KDT5"/>
<dbReference type="EMBL" id="HBIV01011042">
    <property type="protein sequence ID" value="CAE0656584.1"/>
    <property type="molecule type" value="Transcribed_RNA"/>
</dbReference>
<sequence length="455" mass="52204">MMFHDYRIRARKQQQDPFGCQLLFMAAIFIINWILENKNARKFVLEFIKEFSVTFPLVVVLEILTARGSIPRYLEFSLKHWSSYTSVSITGCFSNLRTFILSIDDYDFFVFSPILDVLMKSLHYAQGNPRKVISSRDLALGMLTASKKTIAGEIFRAFGITEERIMELGLSQQDALSGSEEDEEEEDTPRYLLGVLVDSHTRRILSSAKSVAYNSGRAQVSSLHLLHAIFESRSSGARALLLKEIPLRDEFTRFMEKVTETGVLGPAYVYTDFVASGEGYRKASVISVSCGYRVIPKKSRGTLFWRLCWAFGMASVGVFCVGATACYRSEVKRQAPPPARRRKRLLIGTSSSTTRIDIRLPEVSIPRFGYRYTTETYPMNMRTDEAVYIEHRGEEPQMLEKRTTFKPIAWRTPKKIFYRYTQRVSYRCTLTYRSPSRLYRMHLAQDPLSPAEPPN</sequence>
<organism evidence="2">
    <name type="scientific">Lotharella globosa</name>
    <dbReference type="NCBI Taxonomy" id="91324"/>
    <lineage>
        <taxon>Eukaryota</taxon>
        <taxon>Sar</taxon>
        <taxon>Rhizaria</taxon>
        <taxon>Cercozoa</taxon>
        <taxon>Chlorarachniophyceae</taxon>
        <taxon>Lotharella</taxon>
    </lineage>
</organism>
<proteinExistence type="predicted"/>
<feature type="transmembrane region" description="Helical" evidence="1">
    <location>
        <begin position="18"/>
        <end position="35"/>
    </location>
</feature>